<evidence type="ECO:0000256" key="2">
    <source>
        <dbReference type="ARBA" id="ARBA00004496"/>
    </source>
</evidence>
<feature type="active site" description="Nucleophile; for GATase activity" evidence="10">
    <location>
        <position position="2"/>
    </location>
</feature>
<keyword evidence="7 10" id="KW-0808">Transferase</keyword>
<dbReference type="FunFam" id="3.40.50.10490:FF:000002">
    <property type="entry name" value="Glutamine--fructose-6-phosphate aminotransferase [isomerizing]"/>
    <property type="match status" value="1"/>
</dbReference>
<feature type="domain" description="SIS" evidence="12">
    <location>
        <begin position="463"/>
        <end position="604"/>
    </location>
</feature>
<evidence type="ECO:0000256" key="7">
    <source>
        <dbReference type="ARBA" id="ARBA00022679"/>
    </source>
</evidence>
<dbReference type="InterPro" id="IPR005855">
    <property type="entry name" value="GFAT"/>
</dbReference>
<dbReference type="InterPro" id="IPR035490">
    <property type="entry name" value="GlmS/FrlB_SIS"/>
</dbReference>
<comment type="subcellular location">
    <subcellularLocation>
        <location evidence="2 10">Cytoplasm</location>
    </subcellularLocation>
</comment>
<keyword evidence="6 10" id="KW-0032">Aminotransferase</keyword>
<dbReference type="InterPro" id="IPR047084">
    <property type="entry name" value="GFAT_N"/>
</dbReference>
<dbReference type="GO" id="GO:0006487">
    <property type="term" value="P:protein N-linked glycosylation"/>
    <property type="evidence" value="ECO:0007669"/>
    <property type="project" value="TreeGrafter"/>
</dbReference>
<dbReference type="GO" id="GO:0004360">
    <property type="term" value="F:glutamine-fructose-6-phosphate transaminase (isomerizing) activity"/>
    <property type="evidence" value="ECO:0007669"/>
    <property type="project" value="UniProtKB-UniRule"/>
</dbReference>
<dbReference type="GO" id="GO:0006002">
    <property type="term" value="P:fructose 6-phosphate metabolic process"/>
    <property type="evidence" value="ECO:0007669"/>
    <property type="project" value="TreeGrafter"/>
</dbReference>
<dbReference type="Pfam" id="PF13522">
    <property type="entry name" value="GATase_6"/>
    <property type="match status" value="1"/>
</dbReference>
<gene>
    <name evidence="10" type="primary">glmS</name>
    <name evidence="13" type="ORF">HMPREF1065_01950</name>
</gene>
<dbReference type="GO" id="GO:0005975">
    <property type="term" value="P:carbohydrate metabolic process"/>
    <property type="evidence" value="ECO:0007669"/>
    <property type="project" value="UniProtKB-UniRule"/>
</dbReference>
<dbReference type="EMBL" id="AGXI01000013">
    <property type="protein sequence ID" value="EIY38052.1"/>
    <property type="molecule type" value="Genomic_DNA"/>
</dbReference>
<dbReference type="Pfam" id="PF01380">
    <property type="entry name" value="SIS"/>
    <property type="match status" value="2"/>
</dbReference>
<dbReference type="SUPFAM" id="SSF56235">
    <property type="entry name" value="N-terminal nucleophile aminohydrolases (Ntn hydrolases)"/>
    <property type="match status" value="1"/>
</dbReference>
<dbReference type="GO" id="GO:0006047">
    <property type="term" value="P:UDP-N-acetylglucosamine metabolic process"/>
    <property type="evidence" value="ECO:0007669"/>
    <property type="project" value="TreeGrafter"/>
</dbReference>
<evidence type="ECO:0000256" key="8">
    <source>
        <dbReference type="ARBA" id="ARBA00022737"/>
    </source>
</evidence>
<dbReference type="Gene3D" id="3.40.50.10490">
    <property type="entry name" value="Glucose-6-phosphate isomerase like protein, domain 1"/>
    <property type="match status" value="2"/>
</dbReference>
<dbReference type="GO" id="GO:0097367">
    <property type="term" value="F:carbohydrate derivative binding"/>
    <property type="evidence" value="ECO:0007669"/>
    <property type="project" value="InterPro"/>
</dbReference>
<evidence type="ECO:0000256" key="9">
    <source>
        <dbReference type="ARBA" id="ARBA00022962"/>
    </source>
</evidence>
<dbReference type="InterPro" id="IPR001347">
    <property type="entry name" value="SIS_dom"/>
</dbReference>
<dbReference type="GO" id="GO:0046349">
    <property type="term" value="P:amino sugar biosynthetic process"/>
    <property type="evidence" value="ECO:0007669"/>
    <property type="project" value="UniProtKB-ARBA"/>
</dbReference>
<dbReference type="SUPFAM" id="SSF53697">
    <property type="entry name" value="SIS domain"/>
    <property type="match status" value="1"/>
</dbReference>
<dbReference type="FunFam" id="3.40.50.10490:FF:000001">
    <property type="entry name" value="Glutamine--fructose-6-phosphate aminotransferase [isomerizing]"/>
    <property type="match status" value="1"/>
</dbReference>
<dbReference type="FunFam" id="3.60.20.10:FF:000006">
    <property type="entry name" value="Glutamine--fructose-6-phosphate aminotransferase [isomerizing]"/>
    <property type="match status" value="1"/>
</dbReference>
<dbReference type="GO" id="GO:0005829">
    <property type="term" value="C:cytosol"/>
    <property type="evidence" value="ECO:0007669"/>
    <property type="project" value="TreeGrafter"/>
</dbReference>
<evidence type="ECO:0000313" key="13">
    <source>
        <dbReference type="EMBL" id="EIY38052.1"/>
    </source>
</evidence>
<keyword evidence="5 10" id="KW-0963">Cytoplasm</keyword>
<comment type="catalytic activity">
    <reaction evidence="1 10">
        <text>D-fructose 6-phosphate + L-glutamine = D-glucosamine 6-phosphate + L-glutamate</text>
        <dbReference type="Rhea" id="RHEA:13237"/>
        <dbReference type="ChEBI" id="CHEBI:29985"/>
        <dbReference type="ChEBI" id="CHEBI:58359"/>
        <dbReference type="ChEBI" id="CHEBI:58725"/>
        <dbReference type="ChEBI" id="CHEBI:61527"/>
        <dbReference type="EC" id="2.6.1.16"/>
    </reaction>
</comment>
<name>I8WJN9_9BACT</name>
<evidence type="ECO:0000313" key="14">
    <source>
        <dbReference type="Proteomes" id="UP000004019"/>
    </source>
</evidence>
<keyword evidence="9" id="KW-0315">Glutamine amidotransferase</keyword>
<comment type="caution">
    <text evidence="13">The sequence shown here is derived from an EMBL/GenBank/DDBJ whole genome shotgun (WGS) entry which is preliminary data.</text>
</comment>
<reference evidence="13 14" key="1">
    <citation type="submission" date="2012-02" db="EMBL/GenBank/DDBJ databases">
        <title>The Genome Sequence of Bacteroides dorei CL03T12C01.</title>
        <authorList>
            <consortium name="The Broad Institute Genome Sequencing Platform"/>
            <person name="Earl A."/>
            <person name="Ward D."/>
            <person name="Feldgarden M."/>
            <person name="Gevers D."/>
            <person name="Zitomersky N.L."/>
            <person name="Coyne M.J."/>
            <person name="Comstock L.E."/>
            <person name="Young S.K."/>
            <person name="Zeng Q."/>
            <person name="Gargeya S."/>
            <person name="Fitzgerald M."/>
            <person name="Haas B."/>
            <person name="Abouelleil A."/>
            <person name="Alvarado L."/>
            <person name="Arachchi H.M."/>
            <person name="Berlin A."/>
            <person name="Chapman S.B."/>
            <person name="Gearin G."/>
            <person name="Goldberg J."/>
            <person name="Griggs A."/>
            <person name="Gujja S."/>
            <person name="Hansen M."/>
            <person name="Heiman D."/>
            <person name="Howarth C."/>
            <person name="Larimer J."/>
            <person name="Lui A."/>
            <person name="MacDonald P.J.P."/>
            <person name="McCowen C."/>
            <person name="Montmayeur A."/>
            <person name="Murphy C."/>
            <person name="Neiman D."/>
            <person name="Pearson M."/>
            <person name="Priest M."/>
            <person name="Roberts A."/>
            <person name="Saif S."/>
            <person name="Shea T."/>
            <person name="Sisk P."/>
            <person name="Stolte C."/>
            <person name="Sykes S."/>
            <person name="Wortman J."/>
            <person name="Nusbaum C."/>
            <person name="Birren B."/>
        </authorList>
    </citation>
    <scope>NUCLEOTIDE SEQUENCE [LARGE SCALE GENOMIC DNA]</scope>
    <source>
        <strain evidence="13 14">CL03T12C01</strain>
    </source>
</reference>
<keyword evidence="8" id="KW-0677">Repeat</keyword>
<dbReference type="InterPro" id="IPR029055">
    <property type="entry name" value="Ntn_hydrolases_N"/>
</dbReference>
<accession>I8WJN9</accession>
<proteinExistence type="inferred from homology"/>
<dbReference type="HOGENOM" id="CLU_012520_5_2_10"/>
<evidence type="ECO:0000259" key="12">
    <source>
        <dbReference type="PROSITE" id="PS51464"/>
    </source>
</evidence>
<dbReference type="PANTHER" id="PTHR10937">
    <property type="entry name" value="GLUCOSAMINE--FRUCTOSE-6-PHOSPHATE AMINOTRANSFERASE, ISOMERIZING"/>
    <property type="match status" value="1"/>
</dbReference>
<protein>
    <recommendedName>
        <fullName evidence="4 10">Glutamine--fructose-6-phosphate aminotransferase [isomerizing]</fullName>
        <ecNumber evidence="3 10">2.6.1.16</ecNumber>
    </recommendedName>
    <alternativeName>
        <fullName evidence="10">D-fructose-6-phosphate amidotransferase</fullName>
    </alternativeName>
    <alternativeName>
        <fullName evidence="10">GFAT</fullName>
    </alternativeName>
    <alternativeName>
        <fullName evidence="10">Glucosamine-6-phosphate synthase</fullName>
    </alternativeName>
    <alternativeName>
        <fullName evidence="10">Hexosephosphate aminotransferase</fullName>
    </alternativeName>
    <alternativeName>
        <fullName evidence="10">L-glutamine--D-fructose-6-phosphate amidotransferase</fullName>
    </alternativeName>
</protein>
<feature type="domain" description="Glutamine amidotransferase type-2" evidence="11">
    <location>
        <begin position="2"/>
        <end position="221"/>
    </location>
</feature>
<evidence type="ECO:0000256" key="4">
    <source>
        <dbReference type="ARBA" id="ARBA00016090"/>
    </source>
</evidence>
<evidence type="ECO:0000259" key="11">
    <source>
        <dbReference type="PROSITE" id="PS51278"/>
    </source>
</evidence>
<evidence type="ECO:0000256" key="6">
    <source>
        <dbReference type="ARBA" id="ARBA00022576"/>
    </source>
</evidence>
<comment type="subunit">
    <text evidence="10">Homodimer.</text>
</comment>
<dbReference type="PATRIC" id="fig|997877.3.peg.2043"/>
<dbReference type="PANTHER" id="PTHR10937:SF0">
    <property type="entry name" value="GLUTAMINE--FRUCTOSE-6-PHOSPHATE TRANSAMINASE (ISOMERIZING)"/>
    <property type="match status" value="1"/>
</dbReference>
<dbReference type="CDD" id="cd00714">
    <property type="entry name" value="GFAT"/>
    <property type="match status" value="1"/>
</dbReference>
<feature type="domain" description="SIS" evidence="12">
    <location>
        <begin position="291"/>
        <end position="430"/>
    </location>
</feature>
<dbReference type="NCBIfam" id="TIGR01135">
    <property type="entry name" value="glmS"/>
    <property type="match status" value="1"/>
</dbReference>
<dbReference type="InterPro" id="IPR046348">
    <property type="entry name" value="SIS_dom_sf"/>
</dbReference>
<dbReference type="PROSITE" id="PS51464">
    <property type="entry name" value="SIS"/>
    <property type="match status" value="2"/>
</dbReference>
<dbReference type="Proteomes" id="UP000004019">
    <property type="component" value="Unassembled WGS sequence"/>
</dbReference>
<dbReference type="RefSeq" id="WP_007853944.1">
    <property type="nucleotide sequence ID" value="NZ_CP011531.1"/>
</dbReference>
<feature type="active site" description="For Fru-6P isomerization activity" evidence="10">
    <location>
        <position position="609"/>
    </location>
</feature>
<evidence type="ECO:0000256" key="3">
    <source>
        <dbReference type="ARBA" id="ARBA00012916"/>
    </source>
</evidence>
<sequence>MCGIVGYIGKRDAYPVLIKGLKRLEYRGYDSAGVALIDKKRRLNVYKTKGKVSDLEAFVSQKDVSGTIGIAHTRWATHGEPCQANAHPHFSSSENLALIHNGIIENYATLKEKLQKKGFIFKSSTDTEVLVQLIEFFQLSNHLDLLTAVQLALHEVIGAYAIAVLDKNNPDEIITARKSSPLVVGIGKDEFFLASDATPIVEYTDKVVYLQDGEIAVIRRDKALEVVNLDNVLQNPEVRTVEMNLGQLEKGGYPHFMLKEIFEQPDCINDCMRGRINADGDKVVLSAVIDHKERLLKARRFVIVACGTSWHAGLIGKQLIESFCRIPVEVEYASEFRYRDPVIHEDDVVIAISQSGETADTLAAIELAKEKGAFIYGICNAVGSSIPRITDTGSYIHVGPEIGVASTKAFTGQVTVLTMLALTLAKEKGSMADEKYLEVIRELTVIPAKIKKILISNPKIAELSRIFTYAHNFLYLGRGYSFPVALEGALKLKEISYIHAEGYPAAEMKHGPIALIDAEMPVVVVATHNAMYEKIMSNIQEIKARKGKVIALVTEGDTVISKLADDCIELPETLECLEPLIATIPLQLLAYHVAICKGKNVDQPRNLAKSVTVE</sequence>
<evidence type="ECO:0000256" key="1">
    <source>
        <dbReference type="ARBA" id="ARBA00001031"/>
    </source>
</evidence>
<dbReference type="CDD" id="cd05009">
    <property type="entry name" value="SIS_GlmS_GlmD_2"/>
    <property type="match status" value="1"/>
</dbReference>
<comment type="function">
    <text evidence="10">Catalyzes the first step in hexosamine metabolism, converting fructose-6P into glucosamine-6P using glutamine as a nitrogen source.</text>
</comment>
<feature type="initiator methionine" description="Removed" evidence="10">
    <location>
        <position position="1"/>
    </location>
</feature>
<dbReference type="NCBIfam" id="NF001484">
    <property type="entry name" value="PRK00331.1"/>
    <property type="match status" value="1"/>
</dbReference>
<dbReference type="CDD" id="cd05008">
    <property type="entry name" value="SIS_GlmS_GlmD_1"/>
    <property type="match status" value="1"/>
</dbReference>
<dbReference type="HAMAP" id="MF_00164">
    <property type="entry name" value="GlmS"/>
    <property type="match status" value="1"/>
</dbReference>
<dbReference type="Gene3D" id="3.60.20.10">
    <property type="entry name" value="Glutamine Phosphoribosylpyrophosphate, subunit 1, domain 1"/>
    <property type="match status" value="1"/>
</dbReference>
<dbReference type="InterPro" id="IPR017932">
    <property type="entry name" value="GATase_2_dom"/>
</dbReference>
<dbReference type="PROSITE" id="PS51278">
    <property type="entry name" value="GATASE_TYPE_2"/>
    <property type="match status" value="1"/>
</dbReference>
<organism evidence="13 14">
    <name type="scientific">Phocaeicola dorei CL03T12C01</name>
    <dbReference type="NCBI Taxonomy" id="997877"/>
    <lineage>
        <taxon>Bacteria</taxon>
        <taxon>Pseudomonadati</taxon>
        <taxon>Bacteroidota</taxon>
        <taxon>Bacteroidia</taxon>
        <taxon>Bacteroidales</taxon>
        <taxon>Bacteroidaceae</taxon>
        <taxon>Phocaeicola</taxon>
    </lineage>
</organism>
<dbReference type="InterPro" id="IPR035466">
    <property type="entry name" value="GlmS/AgaS_SIS"/>
</dbReference>
<dbReference type="EC" id="2.6.1.16" evidence="3 10"/>
<evidence type="ECO:0000256" key="5">
    <source>
        <dbReference type="ARBA" id="ARBA00022490"/>
    </source>
</evidence>
<evidence type="ECO:0000256" key="10">
    <source>
        <dbReference type="HAMAP-Rule" id="MF_00164"/>
    </source>
</evidence>
<dbReference type="AlphaFoldDB" id="I8WJN9"/>